<feature type="compositionally biased region" description="Polar residues" evidence="1">
    <location>
        <begin position="587"/>
        <end position="602"/>
    </location>
</feature>
<feature type="compositionally biased region" description="Pro residues" evidence="1">
    <location>
        <begin position="565"/>
        <end position="581"/>
    </location>
</feature>
<dbReference type="STRING" id="930991.A0A0D0D4V3"/>
<dbReference type="EMBL" id="KN825368">
    <property type="protein sequence ID" value="KIK91617.1"/>
    <property type="molecule type" value="Genomic_DNA"/>
</dbReference>
<feature type="compositionally biased region" description="Pro residues" evidence="1">
    <location>
        <begin position="646"/>
        <end position="655"/>
    </location>
</feature>
<dbReference type="InParanoid" id="A0A0D0D4V3"/>
<reference evidence="3" key="2">
    <citation type="submission" date="2015-01" db="EMBL/GenBank/DDBJ databases">
        <title>Evolutionary Origins and Diversification of the Mycorrhizal Mutualists.</title>
        <authorList>
            <consortium name="DOE Joint Genome Institute"/>
            <consortium name="Mycorrhizal Genomics Consortium"/>
            <person name="Kohler A."/>
            <person name="Kuo A."/>
            <person name="Nagy L.G."/>
            <person name="Floudas D."/>
            <person name="Copeland A."/>
            <person name="Barry K.W."/>
            <person name="Cichocki N."/>
            <person name="Veneault-Fourrey C."/>
            <person name="LaButti K."/>
            <person name="Lindquist E.A."/>
            <person name="Lipzen A."/>
            <person name="Lundell T."/>
            <person name="Morin E."/>
            <person name="Murat C."/>
            <person name="Riley R."/>
            <person name="Ohm R."/>
            <person name="Sun H."/>
            <person name="Tunlid A."/>
            <person name="Henrissat B."/>
            <person name="Grigoriev I.V."/>
            <person name="Hibbett D.S."/>
            <person name="Martin F."/>
        </authorList>
    </citation>
    <scope>NUCLEOTIDE SEQUENCE [LARGE SCALE GENOMIC DNA]</scope>
    <source>
        <strain evidence="3">Ve08.2h10</strain>
    </source>
</reference>
<dbReference type="HOGENOM" id="CLU_416815_0_0_1"/>
<feature type="region of interest" description="Disordered" evidence="1">
    <location>
        <begin position="561"/>
        <end position="655"/>
    </location>
</feature>
<gene>
    <name evidence="2" type="ORF">PAXRUDRAFT_621247</name>
</gene>
<reference evidence="2 3" key="1">
    <citation type="submission" date="2014-04" db="EMBL/GenBank/DDBJ databases">
        <authorList>
            <consortium name="DOE Joint Genome Institute"/>
            <person name="Kuo A."/>
            <person name="Kohler A."/>
            <person name="Jargeat P."/>
            <person name="Nagy L.G."/>
            <person name="Floudas D."/>
            <person name="Copeland A."/>
            <person name="Barry K.W."/>
            <person name="Cichocki N."/>
            <person name="Veneault-Fourrey C."/>
            <person name="LaButti K."/>
            <person name="Lindquist E.A."/>
            <person name="Lipzen A."/>
            <person name="Lundell T."/>
            <person name="Morin E."/>
            <person name="Murat C."/>
            <person name="Sun H."/>
            <person name="Tunlid A."/>
            <person name="Henrissat B."/>
            <person name="Grigoriev I.V."/>
            <person name="Hibbett D.S."/>
            <person name="Martin F."/>
            <person name="Nordberg H.P."/>
            <person name="Cantor M.N."/>
            <person name="Hua S.X."/>
        </authorList>
    </citation>
    <scope>NUCLEOTIDE SEQUENCE [LARGE SCALE GENOMIC DNA]</scope>
    <source>
        <strain evidence="2 3">Ve08.2h10</strain>
    </source>
</reference>
<organism evidence="2 3">
    <name type="scientific">Paxillus rubicundulus Ve08.2h10</name>
    <dbReference type="NCBI Taxonomy" id="930991"/>
    <lineage>
        <taxon>Eukaryota</taxon>
        <taxon>Fungi</taxon>
        <taxon>Dikarya</taxon>
        <taxon>Basidiomycota</taxon>
        <taxon>Agaricomycotina</taxon>
        <taxon>Agaricomycetes</taxon>
        <taxon>Agaricomycetidae</taxon>
        <taxon>Boletales</taxon>
        <taxon>Paxilineae</taxon>
        <taxon>Paxillaceae</taxon>
        <taxon>Paxillus</taxon>
    </lineage>
</organism>
<proteinExistence type="predicted"/>
<dbReference type="OrthoDB" id="3357813at2759"/>
<feature type="region of interest" description="Disordered" evidence="1">
    <location>
        <begin position="522"/>
        <end position="543"/>
    </location>
</feature>
<feature type="compositionally biased region" description="Polar residues" evidence="1">
    <location>
        <begin position="616"/>
        <end position="627"/>
    </location>
</feature>
<dbReference type="AlphaFoldDB" id="A0A0D0D4V3"/>
<evidence type="ECO:0000313" key="2">
    <source>
        <dbReference type="EMBL" id="KIK91617.1"/>
    </source>
</evidence>
<keyword evidence="3" id="KW-1185">Reference proteome</keyword>
<accession>A0A0D0D4V3</accession>
<sequence>MPTDIAPPPRYSQHSPRDAFPLTHTECSDSSGLQLLIVPAADGINFQKGYVGAEGERAAMEGEVHVKGAQPGAWKKVSVCLRTTESAHGHEIELGASEIDLSSSPLYSDAAIPTSFPFAIPLMPDMPQCIHTPRSSLTHVLTATLHAVDPAVPAVSKELVVHTRRYTSHTHSVTISPEKHVLDHPTRVEAEIPRSTFNAREPIPVYVTIPPPPRELVLEEGLRLRNIKTEFLRVVEVLHDDRSGLEDEWRNALSEGVGPTDGVCSFAHEGPSSATSLSATEKLRDSLMESPSLFADAYRTVVSRSGASCRFHTSNPIRLRFILHQASPSASPPDHPRSQSEVDYAYVDNDSQCTSITQSTLLHKVSFLLNVHISFVDTASRTEKRYTIPIPVNIVPLPAPLPEVEEWMDAAYQKKHDRPPLRTVRQEDTDILAPLYHEGEAGPSYTQNVAPPPFEDGDIPPPPFFPSEASTSTGLPTFQESEDEIYIPTNAEEHFVTSVTEAAIIGEGVIFGFTPLQQFDGHSNTLHQTTTPPPSVEQAAQDPDVSDLVDLAQPCRALGLIFEEQPPPPPPLDDPSDPPPSIDSAFRSPTSRGVVQAHTSAAVSHPFTRMRHDSLSPPSETMDQPSSHAHAPPPYLTPNDQEQVTRPPPYMDFVL</sequence>
<protein>
    <submittedName>
        <fullName evidence="2">Uncharacterized protein</fullName>
    </submittedName>
</protein>
<evidence type="ECO:0000256" key="1">
    <source>
        <dbReference type="SAM" id="MobiDB-lite"/>
    </source>
</evidence>
<name>A0A0D0D4V3_9AGAM</name>
<evidence type="ECO:0000313" key="3">
    <source>
        <dbReference type="Proteomes" id="UP000054538"/>
    </source>
</evidence>
<dbReference type="Proteomes" id="UP000054538">
    <property type="component" value="Unassembled WGS sequence"/>
</dbReference>